<reference evidence="1 2" key="1">
    <citation type="journal article" date="2012" name="J. Virol.">
        <title>Complete Genome Sequence of Aeromonas hydrophila Phage CC2.</title>
        <authorList>
            <person name="Shen C.J."/>
            <person name="Liu Y.J."/>
            <person name="Lu C.P."/>
        </authorList>
    </citation>
    <scope>NUCLEOTIDE SEQUENCE [LARGE SCALE GENOMIC DNA]</scope>
</reference>
<keyword evidence="2" id="KW-1185">Reference proteome</keyword>
<name>I6WLZ2_9CAUD</name>
<organism evidence="1 2">
    <name type="scientific">Aeromonas phage CC2</name>
    <dbReference type="NCBI Taxonomy" id="1204516"/>
    <lineage>
        <taxon>Viruses</taxon>
        <taxon>Duplodnaviria</taxon>
        <taxon>Heunggongvirae</taxon>
        <taxon>Uroviricota</taxon>
        <taxon>Caudoviricetes</taxon>
        <taxon>Pantevenvirales</taxon>
        <taxon>Straboviridae</taxon>
        <taxon>Emmerichvirinae</taxon>
        <taxon>Ceceduovirus</taxon>
        <taxon>Ceceduovirus cc2</taxon>
    </lineage>
</organism>
<dbReference type="KEGG" id="vg:14016457"/>
<evidence type="ECO:0000313" key="1">
    <source>
        <dbReference type="EMBL" id="AFN39243.1"/>
    </source>
</evidence>
<accession>I6WLZ2</accession>
<evidence type="ECO:0000313" key="2">
    <source>
        <dbReference type="Proteomes" id="UP000009016"/>
    </source>
</evidence>
<protein>
    <submittedName>
        <fullName evidence="1">Uncharacterized protein</fullName>
    </submittedName>
</protein>
<gene>
    <name evidence="1" type="ORF">CC2_169</name>
</gene>
<proteinExistence type="predicted"/>
<sequence length="60" mass="7350">MDDKWYKEHWGDTKFICYGCRHEYSMVTAKWVYNDSLKKKTYSCPNCRSRVMIHIPNKEK</sequence>
<dbReference type="EMBL" id="JX123262">
    <property type="protein sequence ID" value="AFN39243.1"/>
    <property type="molecule type" value="Genomic_DNA"/>
</dbReference>
<dbReference type="GeneID" id="14016457"/>
<dbReference type="RefSeq" id="YP_007010195.1">
    <property type="nucleotide sequence ID" value="NC_019538.1"/>
</dbReference>
<dbReference type="InterPro" id="IPR057389">
    <property type="entry name" value="Zn-bd_phage"/>
</dbReference>
<dbReference type="Proteomes" id="UP000009016">
    <property type="component" value="Segment"/>
</dbReference>
<dbReference type="Pfam" id="PF23903">
    <property type="entry name" value="Phage_zn_bind_2"/>
    <property type="match status" value="1"/>
</dbReference>